<dbReference type="Proteomes" id="UP000694044">
    <property type="component" value="Unassembled WGS sequence"/>
</dbReference>
<comment type="caution">
    <text evidence="4">The sequence shown here is derived from an EMBL/GenBank/DDBJ whole genome shotgun (WGS) entry which is preliminary data.</text>
</comment>
<organism evidence="4 5">
    <name type="scientific">Phytophthora pseudosyringae</name>
    <dbReference type="NCBI Taxonomy" id="221518"/>
    <lineage>
        <taxon>Eukaryota</taxon>
        <taxon>Sar</taxon>
        <taxon>Stramenopiles</taxon>
        <taxon>Oomycota</taxon>
        <taxon>Peronosporomycetes</taxon>
        <taxon>Peronosporales</taxon>
        <taxon>Peronosporaceae</taxon>
        <taxon>Phytophthora</taxon>
    </lineage>
</organism>
<evidence type="ECO:0000313" key="4">
    <source>
        <dbReference type="EMBL" id="KAG7381470.1"/>
    </source>
</evidence>
<evidence type="ECO:0000313" key="5">
    <source>
        <dbReference type="Proteomes" id="UP000694044"/>
    </source>
</evidence>
<dbReference type="PANTHER" id="PTHR31157:SF1">
    <property type="entry name" value="SCP DOMAIN-CONTAINING PROTEIN"/>
    <property type="match status" value="1"/>
</dbReference>
<dbReference type="InterPro" id="IPR014044">
    <property type="entry name" value="CAP_dom"/>
</dbReference>
<proteinExistence type="predicted"/>
<dbReference type="EMBL" id="JAGDFM010000245">
    <property type="protein sequence ID" value="KAG7381470.1"/>
    <property type="molecule type" value="Genomic_DNA"/>
</dbReference>
<evidence type="ECO:0000256" key="1">
    <source>
        <dbReference type="SAM" id="MobiDB-lite"/>
    </source>
</evidence>
<accession>A0A8T1VMZ3</accession>
<name>A0A8T1VMZ3_9STRA</name>
<keyword evidence="2" id="KW-0732">Signal</keyword>
<feature type="compositionally biased region" description="Polar residues" evidence="1">
    <location>
        <begin position="178"/>
        <end position="196"/>
    </location>
</feature>
<feature type="signal peptide" evidence="2">
    <location>
        <begin position="1"/>
        <end position="24"/>
    </location>
</feature>
<feature type="domain" description="SCP" evidence="3">
    <location>
        <begin position="49"/>
        <end position="166"/>
    </location>
</feature>
<feature type="region of interest" description="Disordered" evidence="1">
    <location>
        <begin position="167"/>
        <end position="280"/>
    </location>
</feature>
<dbReference type="CDD" id="cd05379">
    <property type="entry name" value="CAP_bacterial"/>
    <property type="match status" value="1"/>
</dbReference>
<keyword evidence="5" id="KW-1185">Reference proteome</keyword>
<gene>
    <name evidence="4" type="ORF">PHYPSEUDO_006010</name>
</gene>
<dbReference type="AlphaFoldDB" id="A0A8T1VMZ3"/>
<dbReference type="OrthoDB" id="122553at2759"/>
<dbReference type="PANTHER" id="PTHR31157">
    <property type="entry name" value="SCP DOMAIN-CONTAINING PROTEIN"/>
    <property type="match status" value="1"/>
</dbReference>
<reference evidence="4" key="1">
    <citation type="submission" date="2021-02" db="EMBL/GenBank/DDBJ databases">
        <authorList>
            <person name="Palmer J.M."/>
        </authorList>
    </citation>
    <scope>NUCLEOTIDE SEQUENCE</scope>
    <source>
        <strain evidence="4">SCRP734</strain>
    </source>
</reference>
<evidence type="ECO:0000259" key="3">
    <source>
        <dbReference type="Pfam" id="PF00188"/>
    </source>
</evidence>
<feature type="chain" id="PRO_5035803343" description="SCP domain-containing protein" evidence="2">
    <location>
        <begin position="25"/>
        <end position="280"/>
    </location>
</feature>
<evidence type="ECO:0000256" key="2">
    <source>
        <dbReference type="SAM" id="SignalP"/>
    </source>
</evidence>
<sequence length="280" mass="30343">MTISKTSSVLLLLVAAASTGASEAANLRNVQRSLAASYTQSSEFLSEMLARVNKERHAEGLPPVCGNKKLLSSSQRHSDDMAKNNYMEHTGTDGSTMPERITDAGYDWSAVGENVAAGQEDVQAVMDAWMHSPEHRENIMGDYAMLGATYAYNRNTEFKHFWTQDFGKSETEGCDPASDSQDQNPDQEQVAQNEDQVQGEADTEETPVPKTAVHATEAPEEKTLGEAEPGKVQGATDASETPCPKKEQTPAPMQETTQRSAEKPASPASVNAVKDCNPKF</sequence>
<dbReference type="Pfam" id="PF00188">
    <property type="entry name" value="CAP"/>
    <property type="match status" value="1"/>
</dbReference>
<feature type="compositionally biased region" description="Basic and acidic residues" evidence="1">
    <location>
        <begin position="217"/>
        <end position="229"/>
    </location>
</feature>
<protein>
    <recommendedName>
        <fullName evidence="3">SCP domain-containing protein</fullName>
    </recommendedName>
</protein>